<dbReference type="EMBL" id="JADEWC010000031">
    <property type="protein sequence ID" value="MBE9223434.1"/>
    <property type="molecule type" value="Genomic_DNA"/>
</dbReference>
<dbReference type="Proteomes" id="UP000654604">
    <property type="component" value="Unassembled WGS sequence"/>
</dbReference>
<evidence type="ECO:0000313" key="3">
    <source>
        <dbReference type="Proteomes" id="UP000654604"/>
    </source>
</evidence>
<feature type="transmembrane region" description="Helical" evidence="1">
    <location>
        <begin position="153"/>
        <end position="172"/>
    </location>
</feature>
<protein>
    <submittedName>
        <fullName evidence="2">Uncharacterized protein</fullName>
    </submittedName>
</protein>
<gene>
    <name evidence="2" type="ORF">IQ215_12075</name>
</gene>
<feature type="transmembrane region" description="Helical" evidence="1">
    <location>
        <begin position="64"/>
        <end position="91"/>
    </location>
</feature>
<reference evidence="2 3" key="1">
    <citation type="submission" date="2020-10" db="EMBL/GenBank/DDBJ databases">
        <authorList>
            <person name="Castelo-Branco R."/>
            <person name="Eusebio N."/>
            <person name="Adriana R."/>
            <person name="Vieira A."/>
            <person name="Brugerolle De Fraissinette N."/>
            <person name="Rezende De Castro R."/>
            <person name="Schneider M.P."/>
            <person name="Vasconcelos V."/>
            <person name="Leao P.N."/>
        </authorList>
    </citation>
    <scope>NUCLEOTIDE SEQUENCE [LARGE SCALE GENOMIC DNA]</scope>
    <source>
        <strain evidence="2 3">LEGE 03274</strain>
    </source>
</reference>
<dbReference type="RefSeq" id="WP_193801671.1">
    <property type="nucleotide sequence ID" value="NZ_JADEWC010000031.1"/>
</dbReference>
<organism evidence="2 3">
    <name type="scientific">Cyanobacterium stanieri LEGE 03274</name>
    <dbReference type="NCBI Taxonomy" id="1828756"/>
    <lineage>
        <taxon>Bacteria</taxon>
        <taxon>Bacillati</taxon>
        <taxon>Cyanobacteriota</taxon>
        <taxon>Cyanophyceae</taxon>
        <taxon>Oscillatoriophycideae</taxon>
        <taxon>Chroococcales</taxon>
        <taxon>Geminocystaceae</taxon>
        <taxon>Cyanobacterium</taxon>
    </lineage>
</organism>
<feature type="transmembrane region" description="Helical" evidence="1">
    <location>
        <begin position="21"/>
        <end position="39"/>
    </location>
</feature>
<evidence type="ECO:0000313" key="2">
    <source>
        <dbReference type="EMBL" id="MBE9223434.1"/>
    </source>
</evidence>
<keyword evidence="1" id="KW-1133">Transmembrane helix</keyword>
<keyword evidence="1" id="KW-0472">Membrane</keyword>
<proteinExistence type="predicted"/>
<accession>A0ABR9V7D5</accession>
<keyword evidence="3" id="KW-1185">Reference proteome</keyword>
<keyword evidence="1" id="KW-0812">Transmembrane</keyword>
<evidence type="ECO:0000256" key="1">
    <source>
        <dbReference type="SAM" id="Phobius"/>
    </source>
</evidence>
<comment type="caution">
    <text evidence="2">The sequence shown here is derived from an EMBL/GenBank/DDBJ whole genome shotgun (WGS) entry which is preliminary data.</text>
</comment>
<sequence>MGKIKDIANQNLISWVDKKPWLSLFLYSCIYGIIGWSVASRSEFLMRNVRDLIDNWNILIADDLLLIFIRIFSLILIVAISLMVMNPFSLITFIFEESVSSDLKSFVSVLVWSVLLVFVFCNFDYFTDFLVVASATILVTLDLEERKIYGKKLICIMVLIASIMFSLGAFTFDYLH</sequence>
<name>A0ABR9V7D5_9CHRO</name>